<sequence>MSIELYAIIKNPEYFWEPRKHMCVPITITIAVYVGAVGTAGKGKTIFVQQAFEKLDSWGSNIPVKVRD</sequence>
<dbReference type="EMBL" id="CAJVPJ010001968">
    <property type="protein sequence ID" value="CAG8609154.1"/>
    <property type="molecule type" value="Genomic_DNA"/>
</dbReference>
<dbReference type="Proteomes" id="UP000789572">
    <property type="component" value="Unassembled WGS sequence"/>
</dbReference>
<evidence type="ECO:0000313" key="2">
    <source>
        <dbReference type="Proteomes" id="UP000789572"/>
    </source>
</evidence>
<dbReference type="AlphaFoldDB" id="A0A9N9GKU6"/>
<proteinExistence type="predicted"/>
<comment type="caution">
    <text evidence="1">The sequence shown here is derived from an EMBL/GenBank/DDBJ whole genome shotgun (WGS) entry which is preliminary data.</text>
</comment>
<reference evidence="1" key="1">
    <citation type="submission" date="2021-06" db="EMBL/GenBank/DDBJ databases">
        <authorList>
            <person name="Kallberg Y."/>
            <person name="Tangrot J."/>
            <person name="Rosling A."/>
        </authorList>
    </citation>
    <scope>NUCLEOTIDE SEQUENCE</scope>
    <source>
        <strain evidence="1">IA702</strain>
    </source>
</reference>
<evidence type="ECO:0000313" key="1">
    <source>
        <dbReference type="EMBL" id="CAG8609154.1"/>
    </source>
</evidence>
<feature type="non-terminal residue" evidence="1">
    <location>
        <position position="68"/>
    </location>
</feature>
<keyword evidence="2" id="KW-1185">Reference proteome</keyword>
<name>A0A9N9GKU6_9GLOM</name>
<protein>
    <submittedName>
        <fullName evidence="1">5159_t:CDS:1</fullName>
    </submittedName>
</protein>
<gene>
    <name evidence="1" type="ORF">POCULU_LOCUS7859</name>
</gene>
<accession>A0A9N9GKU6</accession>
<organism evidence="1 2">
    <name type="scientific">Paraglomus occultum</name>
    <dbReference type="NCBI Taxonomy" id="144539"/>
    <lineage>
        <taxon>Eukaryota</taxon>
        <taxon>Fungi</taxon>
        <taxon>Fungi incertae sedis</taxon>
        <taxon>Mucoromycota</taxon>
        <taxon>Glomeromycotina</taxon>
        <taxon>Glomeromycetes</taxon>
        <taxon>Paraglomerales</taxon>
        <taxon>Paraglomeraceae</taxon>
        <taxon>Paraglomus</taxon>
    </lineage>
</organism>